<dbReference type="Proteomes" id="UP000824533">
    <property type="component" value="Linkage Group LG17"/>
</dbReference>
<comment type="caution">
    <text evidence="1">The sequence shown here is derived from an EMBL/GenBank/DDBJ whole genome shotgun (WGS) entry which is preliminary data.</text>
</comment>
<sequence>MYTLKGIFPEPKKEQKKNFIRENMKQLKFIQGKSPKEPKYTMKGVPPSRLSNPIATGGPIGQVKSSPSNKSAKVSLAVGKTNSIGSRKKLQDVRLKKGDMAEFLKRKEMRNSKTEEESQDEDIKSSESSGRLRDIACQTIESNFSQKLSENTTLTMLYPKKEDEESKMKASGDSSRIRGSPTSPAQFRTGEEEIEVERNRSRLNAILERKNTKDPYLPSGYQKGVVPKYLRERKEQGAKEVEGARADEEGAPCPPGHVTLPDNERKETLKMLRNSFAELISELNKLPVKTDTLRMRNRKMELERQLAKLEEGIKVFSRPKVFVKIGE</sequence>
<keyword evidence="2" id="KW-1185">Reference proteome</keyword>
<gene>
    <name evidence="1" type="ORF">K1T71_009995</name>
</gene>
<reference evidence="1 2" key="1">
    <citation type="journal article" date="2021" name="Front. Genet.">
        <title>Chromosome-Level Genome Assembly Reveals Significant Gene Expansion in the Toll and IMD Signaling Pathways of Dendrolimus kikuchii.</title>
        <authorList>
            <person name="Zhou J."/>
            <person name="Wu P."/>
            <person name="Xiong Z."/>
            <person name="Liu N."/>
            <person name="Zhao N."/>
            <person name="Ji M."/>
            <person name="Qiu Y."/>
            <person name="Yang B."/>
        </authorList>
    </citation>
    <scope>NUCLEOTIDE SEQUENCE [LARGE SCALE GENOMIC DNA]</scope>
    <source>
        <strain evidence="1">Ann1</strain>
    </source>
</reference>
<dbReference type="EMBL" id="CM034403">
    <property type="protein sequence ID" value="KAJ0174887.1"/>
    <property type="molecule type" value="Genomic_DNA"/>
</dbReference>
<name>A0ACC1CTE3_9NEOP</name>
<evidence type="ECO:0000313" key="1">
    <source>
        <dbReference type="EMBL" id="KAJ0174887.1"/>
    </source>
</evidence>
<protein>
    <submittedName>
        <fullName evidence="1">Uncharacterized protein</fullName>
    </submittedName>
</protein>
<proteinExistence type="predicted"/>
<organism evidence="1 2">
    <name type="scientific">Dendrolimus kikuchii</name>
    <dbReference type="NCBI Taxonomy" id="765133"/>
    <lineage>
        <taxon>Eukaryota</taxon>
        <taxon>Metazoa</taxon>
        <taxon>Ecdysozoa</taxon>
        <taxon>Arthropoda</taxon>
        <taxon>Hexapoda</taxon>
        <taxon>Insecta</taxon>
        <taxon>Pterygota</taxon>
        <taxon>Neoptera</taxon>
        <taxon>Endopterygota</taxon>
        <taxon>Lepidoptera</taxon>
        <taxon>Glossata</taxon>
        <taxon>Ditrysia</taxon>
        <taxon>Bombycoidea</taxon>
        <taxon>Lasiocampidae</taxon>
        <taxon>Dendrolimus</taxon>
    </lineage>
</organism>
<evidence type="ECO:0000313" key="2">
    <source>
        <dbReference type="Proteomes" id="UP000824533"/>
    </source>
</evidence>
<accession>A0ACC1CTE3</accession>